<name>A0A9D1EKZ6_9FIRM</name>
<gene>
    <name evidence="2" type="ORF">IAB98_11235</name>
</gene>
<dbReference type="Gene3D" id="3.10.180.10">
    <property type="entry name" value="2,3-Dihydroxybiphenyl 1,2-Dioxygenase, domain 1"/>
    <property type="match status" value="1"/>
</dbReference>
<dbReference type="SUPFAM" id="SSF54593">
    <property type="entry name" value="Glyoxalase/Bleomycin resistance protein/Dihydroxybiphenyl dioxygenase"/>
    <property type="match status" value="1"/>
</dbReference>
<reference evidence="2" key="1">
    <citation type="submission" date="2020-10" db="EMBL/GenBank/DDBJ databases">
        <authorList>
            <person name="Gilroy R."/>
        </authorList>
    </citation>
    <scope>NUCLEOTIDE SEQUENCE</scope>
    <source>
        <strain evidence="2">ChiSxjej1B13-7041</strain>
    </source>
</reference>
<dbReference type="InterPro" id="IPR004360">
    <property type="entry name" value="Glyas_Fos-R_dOase_dom"/>
</dbReference>
<dbReference type="InterPro" id="IPR029068">
    <property type="entry name" value="Glyas_Bleomycin-R_OHBP_Dase"/>
</dbReference>
<proteinExistence type="predicted"/>
<dbReference type="EMBL" id="DVHU01000101">
    <property type="protein sequence ID" value="HIR93978.1"/>
    <property type="molecule type" value="Genomic_DNA"/>
</dbReference>
<dbReference type="InterPro" id="IPR037523">
    <property type="entry name" value="VOC_core"/>
</dbReference>
<protein>
    <submittedName>
        <fullName evidence="2">VOC family protein</fullName>
    </submittedName>
</protein>
<dbReference type="PROSITE" id="PS51819">
    <property type="entry name" value="VOC"/>
    <property type="match status" value="1"/>
</dbReference>
<organism evidence="2 3">
    <name type="scientific">Candidatus Egerieimonas intestinavium</name>
    <dbReference type="NCBI Taxonomy" id="2840777"/>
    <lineage>
        <taxon>Bacteria</taxon>
        <taxon>Bacillati</taxon>
        <taxon>Bacillota</taxon>
        <taxon>Clostridia</taxon>
        <taxon>Lachnospirales</taxon>
        <taxon>Lachnospiraceae</taxon>
        <taxon>Lachnospiraceae incertae sedis</taxon>
        <taxon>Candidatus Egerieimonas</taxon>
    </lineage>
</organism>
<comment type="caution">
    <text evidence="2">The sequence shown here is derived from an EMBL/GenBank/DDBJ whole genome shotgun (WGS) entry which is preliminary data.</text>
</comment>
<evidence type="ECO:0000313" key="2">
    <source>
        <dbReference type="EMBL" id="HIR93978.1"/>
    </source>
</evidence>
<dbReference type="AlphaFoldDB" id="A0A9D1EKZ6"/>
<dbReference type="PANTHER" id="PTHR10374:SF30">
    <property type="entry name" value="LACTOYLGLUTATHIONE LYASE"/>
    <property type="match status" value="1"/>
</dbReference>
<dbReference type="Pfam" id="PF00903">
    <property type="entry name" value="Glyoxalase"/>
    <property type="match status" value="1"/>
</dbReference>
<dbReference type="Proteomes" id="UP000886841">
    <property type="component" value="Unassembled WGS sequence"/>
</dbReference>
<reference evidence="2" key="2">
    <citation type="journal article" date="2021" name="PeerJ">
        <title>Extensive microbial diversity within the chicken gut microbiome revealed by metagenomics and culture.</title>
        <authorList>
            <person name="Gilroy R."/>
            <person name="Ravi A."/>
            <person name="Getino M."/>
            <person name="Pursley I."/>
            <person name="Horton D.L."/>
            <person name="Alikhan N.F."/>
            <person name="Baker D."/>
            <person name="Gharbi K."/>
            <person name="Hall N."/>
            <person name="Watson M."/>
            <person name="Adriaenssens E.M."/>
            <person name="Foster-Nyarko E."/>
            <person name="Jarju S."/>
            <person name="Secka A."/>
            <person name="Antonio M."/>
            <person name="Oren A."/>
            <person name="Chaudhuri R.R."/>
            <person name="La Ragione R."/>
            <person name="Hildebrand F."/>
            <person name="Pallen M.J."/>
        </authorList>
    </citation>
    <scope>NUCLEOTIDE SEQUENCE</scope>
    <source>
        <strain evidence="2">ChiSxjej1B13-7041</strain>
    </source>
</reference>
<sequence length="123" mass="14661">MKFQMYHENYNVKDLKKSLDFYREALGLTEQRRIEAPDGSFIIVYLGNDTTDFQLELTWLKDHPQAYNLGECEFHLAFRTEDYQGAHDLHERMGCIVFENPEMGIYFITDPDGYWLEIVPEKR</sequence>
<feature type="domain" description="VOC" evidence="1">
    <location>
        <begin position="4"/>
        <end position="123"/>
    </location>
</feature>
<evidence type="ECO:0000313" key="3">
    <source>
        <dbReference type="Proteomes" id="UP000886841"/>
    </source>
</evidence>
<evidence type="ECO:0000259" key="1">
    <source>
        <dbReference type="PROSITE" id="PS51819"/>
    </source>
</evidence>
<dbReference type="PANTHER" id="PTHR10374">
    <property type="entry name" value="LACTOYLGLUTATHIONE LYASE GLYOXALASE I"/>
    <property type="match status" value="1"/>
</dbReference>
<accession>A0A9D1EKZ6</accession>